<dbReference type="SUPFAM" id="SSF55154">
    <property type="entry name" value="CYTH-like phosphatases"/>
    <property type="match status" value="1"/>
</dbReference>
<dbReference type="InterPro" id="IPR008173">
    <property type="entry name" value="Adenylyl_cyclase_CyaB"/>
</dbReference>
<dbReference type="RefSeq" id="WP_201310690.1">
    <property type="nucleotide sequence ID" value="NZ_BLYI01000027.1"/>
</dbReference>
<dbReference type="InterPro" id="IPR033469">
    <property type="entry name" value="CYTH-like_dom_sf"/>
</dbReference>
<sequence>MALEAEIKIPVNDLEIVIKRLKQEGFQETEVCREEDTYFNSPYYDMKEKDKALRIRRSRNMQTGEEWAQLNCKGAKLDQISMARKELETEIREPEIIEGILKELGFEPLSIQVIKTRRTLSNGEITAAADRVEGLGEFLELEIIAERENQREECLEKISRVLRAIGYKMEQTVRTSYLSMLFGKRG</sequence>
<organism evidence="2 3">
    <name type="scientific">Anaerostipes butyraticus</name>
    <dbReference type="NCBI Taxonomy" id="645466"/>
    <lineage>
        <taxon>Bacteria</taxon>
        <taxon>Bacillati</taxon>
        <taxon>Bacillota</taxon>
        <taxon>Clostridia</taxon>
        <taxon>Lachnospirales</taxon>
        <taxon>Lachnospiraceae</taxon>
        <taxon>Anaerostipes</taxon>
    </lineage>
</organism>
<proteinExistence type="predicted"/>
<accession>A0A916VCA9</accession>
<dbReference type="Gene3D" id="2.40.320.10">
    <property type="entry name" value="Hypothetical Protein Pfu-838710-001"/>
    <property type="match status" value="1"/>
</dbReference>
<feature type="domain" description="CYTH" evidence="1">
    <location>
        <begin position="2"/>
        <end position="183"/>
    </location>
</feature>
<name>A0A916VCA9_9FIRM</name>
<protein>
    <submittedName>
        <fullName evidence="2">Adenylate cyclase</fullName>
    </submittedName>
</protein>
<dbReference type="PROSITE" id="PS51707">
    <property type="entry name" value="CYTH"/>
    <property type="match status" value="1"/>
</dbReference>
<dbReference type="PANTHER" id="PTHR21028:SF2">
    <property type="entry name" value="CYTH DOMAIN-CONTAINING PROTEIN"/>
    <property type="match status" value="1"/>
</dbReference>
<keyword evidence="3" id="KW-1185">Reference proteome</keyword>
<evidence type="ECO:0000313" key="2">
    <source>
        <dbReference type="EMBL" id="GFO84984.1"/>
    </source>
</evidence>
<gene>
    <name evidence="2" type="ORF">ANBU17_13310</name>
</gene>
<dbReference type="Pfam" id="PF01928">
    <property type="entry name" value="CYTH"/>
    <property type="match status" value="1"/>
</dbReference>
<evidence type="ECO:0000313" key="3">
    <source>
        <dbReference type="Proteomes" id="UP000613208"/>
    </source>
</evidence>
<evidence type="ECO:0000259" key="1">
    <source>
        <dbReference type="PROSITE" id="PS51707"/>
    </source>
</evidence>
<dbReference type="Proteomes" id="UP000613208">
    <property type="component" value="Unassembled WGS sequence"/>
</dbReference>
<dbReference type="SMART" id="SM01118">
    <property type="entry name" value="CYTH"/>
    <property type="match status" value="1"/>
</dbReference>
<comment type="caution">
    <text evidence="2">The sequence shown here is derived from an EMBL/GenBank/DDBJ whole genome shotgun (WGS) entry which is preliminary data.</text>
</comment>
<dbReference type="PANTHER" id="PTHR21028">
    <property type="entry name" value="SI:CH211-156B7.4"/>
    <property type="match status" value="1"/>
</dbReference>
<dbReference type="CDD" id="cd07890">
    <property type="entry name" value="CYTH-like_AC_IV-like"/>
    <property type="match status" value="1"/>
</dbReference>
<dbReference type="EMBL" id="BLYI01000027">
    <property type="protein sequence ID" value="GFO84984.1"/>
    <property type="molecule type" value="Genomic_DNA"/>
</dbReference>
<dbReference type="AlphaFoldDB" id="A0A916VCA9"/>
<dbReference type="InterPro" id="IPR023577">
    <property type="entry name" value="CYTH_domain"/>
</dbReference>
<dbReference type="NCBIfam" id="TIGR00318">
    <property type="entry name" value="cyaB"/>
    <property type="match status" value="1"/>
</dbReference>
<reference evidence="2" key="1">
    <citation type="submission" date="2020-06" db="EMBL/GenBank/DDBJ databases">
        <title>Characterization of fructooligosaccharide metabolism and fructooligosaccharide-degrading enzymes in human commensal butyrate producers.</title>
        <authorList>
            <person name="Tanno H."/>
            <person name="Fujii T."/>
            <person name="Hirano K."/>
            <person name="Maeno S."/>
            <person name="Tonozuka T."/>
            <person name="Sakamoto M."/>
            <person name="Ohkuma M."/>
            <person name="Tochio T."/>
            <person name="Endo A."/>
        </authorList>
    </citation>
    <scope>NUCLEOTIDE SEQUENCE</scope>
    <source>
        <strain evidence="2">JCM 17466</strain>
    </source>
</reference>